<evidence type="ECO:0000256" key="6">
    <source>
        <dbReference type="ARBA" id="ARBA00049442"/>
    </source>
</evidence>
<dbReference type="InterPro" id="IPR027417">
    <property type="entry name" value="P-loop_NTPase"/>
</dbReference>
<gene>
    <name evidence="8" type="primary">aroE</name>
    <name evidence="7" type="synonym">aroK</name>
    <name evidence="12" type="ORF">SAMN04487884_103183</name>
</gene>
<keyword evidence="4 8" id="KW-0560">Oxidoreductase</keyword>
<dbReference type="InterPro" id="IPR022893">
    <property type="entry name" value="Shikimate_DH_fam"/>
</dbReference>
<comment type="caution">
    <text evidence="7">Lacks conserved residue(s) required for the propagation of feature annotation.</text>
</comment>
<feature type="binding site" evidence="8">
    <location>
        <position position="230"/>
    </location>
    <ligand>
        <name>NADP(+)</name>
        <dbReference type="ChEBI" id="CHEBI:58349"/>
    </ligand>
</feature>
<feature type="binding site" evidence="7">
    <location>
        <begin position="302"/>
        <end position="307"/>
    </location>
    <ligand>
        <name>ATP</name>
        <dbReference type="ChEBI" id="CHEBI:30616"/>
    </ligand>
</feature>
<comment type="pathway">
    <text evidence="7">Metabolic intermediate biosynthesis; chorismate biosynthesis; chorismate from D-erythrose 4-phosphate and phosphoenolpyruvate: step 5/7.</text>
</comment>
<comment type="subunit">
    <text evidence="8">Homodimer.</text>
</comment>
<feature type="binding site" evidence="8">
    <location>
        <begin position="158"/>
        <end position="163"/>
    </location>
    <ligand>
        <name>NADP(+)</name>
        <dbReference type="ChEBI" id="CHEBI:58349"/>
    </ligand>
</feature>
<evidence type="ECO:0000256" key="8">
    <source>
        <dbReference type="HAMAP-Rule" id="MF_00222"/>
    </source>
</evidence>
<evidence type="ECO:0000313" key="12">
    <source>
        <dbReference type="EMBL" id="SER25385.1"/>
    </source>
</evidence>
<dbReference type="InterPro" id="IPR046346">
    <property type="entry name" value="Aminoacid_DH-like_N_sf"/>
</dbReference>
<proteinExistence type="inferred from homology"/>
<dbReference type="NCBIfam" id="TIGR00507">
    <property type="entry name" value="aroE"/>
    <property type="match status" value="1"/>
</dbReference>
<dbReference type="PANTHER" id="PTHR21089:SF1">
    <property type="entry name" value="BIFUNCTIONAL 3-DEHYDROQUINATE DEHYDRATASE_SHIKIMATE DEHYDROGENASE, CHLOROPLASTIC"/>
    <property type="match status" value="1"/>
</dbReference>
<evidence type="ECO:0000256" key="7">
    <source>
        <dbReference type="HAMAP-Rule" id="MF_00109"/>
    </source>
</evidence>
<feature type="binding site" evidence="8">
    <location>
        <position position="232"/>
    </location>
    <ligand>
        <name>shikimate</name>
        <dbReference type="ChEBI" id="CHEBI:36208"/>
    </ligand>
</feature>
<feature type="binding site" evidence="7">
    <location>
        <position position="324"/>
    </location>
    <ligand>
        <name>substrate</name>
    </ligand>
</feature>
<feature type="binding site" evidence="7">
    <location>
        <position position="410"/>
    </location>
    <ligand>
        <name>ATP</name>
        <dbReference type="ChEBI" id="CHEBI:30616"/>
    </ligand>
</feature>
<dbReference type="HAMAP" id="MF_00222">
    <property type="entry name" value="Shikimate_DH_AroE"/>
    <property type="match status" value="1"/>
</dbReference>
<comment type="catalytic activity">
    <reaction evidence="6 8">
        <text>shikimate + NADP(+) = 3-dehydroshikimate + NADPH + H(+)</text>
        <dbReference type="Rhea" id="RHEA:17737"/>
        <dbReference type="ChEBI" id="CHEBI:15378"/>
        <dbReference type="ChEBI" id="CHEBI:16630"/>
        <dbReference type="ChEBI" id="CHEBI:36208"/>
        <dbReference type="ChEBI" id="CHEBI:57783"/>
        <dbReference type="ChEBI" id="CHEBI:58349"/>
        <dbReference type="EC" id="1.1.1.25"/>
    </reaction>
</comment>
<feature type="binding site" evidence="8">
    <location>
        <position position="93"/>
    </location>
    <ligand>
        <name>shikimate</name>
        <dbReference type="ChEBI" id="CHEBI:36208"/>
    </ligand>
</feature>
<feature type="binding site" evidence="8">
    <location>
        <position position="110"/>
    </location>
    <ligand>
        <name>shikimate</name>
        <dbReference type="ChEBI" id="CHEBI:36208"/>
    </ligand>
</feature>
<dbReference type="GO" id="GO:0019632">
    <property type="term" value="P:shikimate metabolic process"/>
    <property type="evidence" value="ECO:0007669"/>
    <property type="project" value="InterPro"/>
</dbReference>
<dbReference type="RefSeq" id="WP_022757155.1">
    <property type="nucleotide sequence ID" value="NZ_FOGJ01000003.1"/>
</dbReference>
<feature type="domain" description="SDH C-terminal" evidence="11">
    <location>
        <begin position="253"/>
        <end position="271"/>
    </location>
</feature>
<dbReference type="PRINTS" id="PR01100">
    <property type="entry name" value="SHIKIMTKNASE"/>
</dbReference>
<keyword evidence="7" id="KW-0067">ATP-binding</keyword>
<feature type="binding site" evidence="8">
    <location>
        <begin position="134"/>
        <end position="138"/>
    </location>
    <ligand>
        <name>NADP(+)</name>
        <dbReference type="ChEBI" id="CHEBI:58349"/>
    </ligand>
</feature>
<dbReference type="Pfam" id="PF01202">
    <property type="entry name" value="SKI"/>
    <property type="match status" value="1"/>
</dbReference>
<protein>
    <recommendedName>
        <fullName evidence="7 8">Multifunctional fusion protein</fullName>
    </recommendedName>
    <domain>
        <recommendedName>
            <fullName evidence="7">Shikimate kinase</fullName>
            <shortName evidence="7">SK</shortName>
            <ecNumber evidence="7">2.7.1.71</ecNumber>
        </recommendedName>
    </domain>
    <domain>
        <recommendedName>
            <fullName evidence="8">Shikimate dehydrogenase (NADP(+))</fullName>
            <shortName evidence="8">SDH</shortName>
            <ecNumber evidence="8">1.1.1.25</ecNumber>
        </recommendedName>
    </domain>
</protein>
<dbReference type="GO" id="GO:0050661">
    <property type="term" value="F:NADP binding"/>
    <property type="evidence" value="ECO:0007669"/>
    <property type="project" value="InterPro"/>
</dbReference>
<keyword evidence="7" id="KW-0479">Metal-binding</keyword>
<dbReference type="Pfam" id="PF08501">
    <property type="entry name" value="Shikimate_dh_N"/>
    <property type="match status" value="1"/>
</dbReference>
<keyword evidence="2 7" id="KW-0028">Amino-acid biosynthesis</keyword>
<evidence type="ECO:0000259" key="9">
    <source>
        <dbReference type="Pfam" id="PF01488"/>
    </source>
</evidence>
<dbReference type="GO" id="GO:0005737">
    <property type="term" value="C:cytoplasm"/>
    <property type="evidence" value="ECO:0007669"/>
    <property type="project" value="UniProtKB-SubCell"/>
</dbReference>
<dbReference type="InterPro" id="IPR000623">
    <property type="entry name" value="Shikimate_kinase/TSH1"/>
</dbReference>
<reference evidence="12 13" key="1">
    <citation type="submission" date="2016-10" db="EMBL/GenBank/DDBJ databases">
        <authorList>
            <person name="de Groot N.N."/>
        </authorList>
    </citation>
    <scope>NUCLEOTIDE SEQUENCE [LARGE SCALE GENOMIC DNA]</scope>
    <source>
        <strain evidence="12 13">AR40</strain>
    </source>
</reference>
<dbReference type="eggNOG" id="COG0169">
    <property type="taxonomic scope" value="Bacteria"/>
</dbReference>
<dbReference type="GO" id="GO:0009073">
    <property type="term" value="P:aromatic amino acid family biosynthetic process"/>
    <property type="evidence" value="ECO:0007669"/>
    <property type="project" value="UniProtKB-KW"/>
</dbReference>
<comment type="similarity">
    <text evidence="8">Belongs to the shikimate dehydrogenase family.</text>
</comment>
<dbReference type="UniPathway" id="UPA00053">
    <property type="reaction ID" value="UER00087"/>
</dbReference>
<feature type="binding site" evidence="8">
    <location>
        <begin position="21"/>
        <end position="23"/>
    </location>
    <ligand>
        <name>shikimate</name>
        <dbReference type="ChEBI" id="CHEBI:36208"/>
    </ligand>
</feature>
<feature type="binding site" evidence="7">
    <location>
        <position position="429"/>
    </location>
    <ligand>
        <name>substrate</name>
    </ligand>
</feature>
<dbReference type="AlphaFoldDB" id="A0A1H9MPN1"/>
<dbReference type="InterPro" id="IPR006151">
    <property type="entry name" value="Shikm_DH/Glu-tRNA_Rdtase"/>
</dbReference>
<evidence type="ECO:0000313" key="13">
    <source>
        <dbReference type="Proteomes" id="UP000182584"/>
    </source>
</evidence>
<dbReference type="EC" id="1.1.1.25" evidence="8"/>
<accession>A0A1H9MPN1</accession>
<feature type="binding site" evidence="8">
    <location>
        <position position="253"/>
    </location>
    <ligand>
        <name>NADP(+)</name>
        <dbReference type="ChEBI" id="CHEBI:58349"/>
    </ligand>
</feature>
<dbReference type="GO" id="GO:0005524">
    <property type="term" value="F:ATP binding"/>
    <property type="evidence" value="ECO:0007669"/>
    <property type="project" value="UniProtKB-UniRule"/>
</dbReference>
<sequence>MNETDGKTLTCGLLAHPAGHTLSPLIHNSLAEMTGKNLVYVPFDVEPENIGSAVNGALALNILGMNATVPHKEAVIPYLKEIDPLAKKIGAVNTLVRTGDGTGFKGYNTDMTGLKRSLECQDITIKGQKVIILGAGGVARAVAFLMASEGADIIYILNRTVERAREVADEVAAKVPGSRFEVLALDKYDEIPRDRYLCIQATSIGMHPDNDRAIIEDPKFYELVHTGFDIVYRPMNTKFMQLAKGAGAKVCNGLEMLLYQGVDAYELWTGCSISDDQSRAIYKAMCERLENEKNIVLVGYMGSGKSTVSKILSDRLSYERLDTDSLIEDTYETSITDIFASKGEGAFRDMETKLLKALGNEKHDGLVLATGGGLPLREINRRLLSKLGRVVYLRTSPQAVYDRIKHDTTRPLLQVEDPKSRIKEMLDERAGFYEMAADVIVDTDGKSKKVIADEIIKALGLGN</sequence>
<evidence type="ECO:0000256" key="2">
    <source>
        <dbReference type="ARBA" id="ARBA00022605"/>
    </source>
</evidence>
<evidence type="ECO:0000259" key="10">
    <source>
        <dbReference type="Pfam" id="PF08501"/>
    </source>
</evidence>
<dbReference type="GO" id="GO:0004765">
    <property type="term" value="F:shikimate kinase activity"/>
    <property type="evidence" value="ECO:0007669"/>
    <property type="project" value="UniProtKB-UniRule"/>
</dbReference>
<keyword evidence="7 12" id="KW-0418">Kinase</keyword>
<dbReference type="Gene3D" id="3.40.50.10860">
    <property type="entry name" value="Leucine Dehydrogenase, chain A, domain 1"/>
    <property type="match status" value="1"/>
</dbReference>
<comment type="similarity">
    <text evidence="7">Belongs to the shikimate kinase family.</text>
</comment>
<feature type="active site" description="Proton acceptor" evidence="8">
    <location>
        <position position="72"/>
    </location>
</feature>
<feature type="domain" description="Shikimate dehydrogenase substrate binding N-terminal" evidence="10">
    <location>
        <begin position="13"/>
        <end position="95"/>
    </location>
</feature>
<dbReference type="Gene3D" id="3.40.50.720">
    <property type="entry name" value="NAD(P)-binding Rossmann-like Domain"/>
    <property type="match status" value="1"/>
</dbReference>
<organism evidence="12 13">
    <name type="scientific">Butyrivibrio fibrisolvens</name>
    <dbReference type="NCBI Taxonomy" id="831"/>
    <lineage>
        <taxon>Bacteria</taxon>
        <taxon>Bacillati</taxon>
        <taxon>Bacillota</taxon>
        <taxon>Clostridia</taxon>
        <taxon>Lachnospirales</taxon>
        <taxon>Lachnospiraceae</taxon>
        <taxon>Butyrivibrio</taxon>
    </lineage>
</organism>
<feature type="binding site" evidence="8">
    <location>
        <position position="68"/>
    </location>
    <ligand>
        <name>shikimate</name>
        <dbReference type="ChEBI" id="CHEBI:36208"/>
    </ligand>
</feature>
<feature type="domain" description="Quinate/shikimate 5-dehydrogenase/glutamyl-tRNA reductase" evidence="9">
    <location>
        <begin position="124"/>
        <end position="201"/>
    </location>
</feature>
<dbReference type="CDD" id="cd01065">
    <property type="entry name" value="NAD_bind_Shikimate_DH"/>
    <property type="match status" value="1"/>
</dbReference>
<dbReference type="SUPFAM" id="SSF51735">
    <property type="entry name" value="NAD(P)-binding Rossmann-fold domains"/>
    <property type="match status" value="1"/>
</dbReference>
<feature type="binding site" evidence="8">
    <location>
        <position position="260"/>
    </location>
    <ligand>
        <name>shikimate</name>
        <dbReference type="ChEBI" id="CHEBI:36208"/>
    </ligand>
</feature>
<feature type="binding site" evidence="7">
    <location>
        <position position="372"/>
    </location>
    <ligand>
        <name>substrate</name>
    </ligand>
</feature>
<dbReference type="SUPFAM" id="SSF52540">
    <property type="entry name" value="P-loop containing nucleoside triphosphate hydrolases"/>
    <property type="match status" value="1"/>
</dbReference>
<dbReference type="InterPro" id="IPR041121">
    <property type="entry name" value="SDH_C"/>
</dbReference>
<keyword evidence="5 7" id="KW-0057">Aromatic amino acid biosynthesis</keyword>
<dbReference type="SUPFAM" id="SSF53223">
    <property type="entry name" value="Aminoacid dehydrogenase-like, N-terminal domain"/>
    <property type="match status" value="1"/>
</dbReference>
<dbReference type="GO" id="GO:0000287">
    <property type="term" value="F:magnesium ion binding"/>
    <property type="evidence" value="ECO:0007669"/>
    <property type="project" value="UniProtKB-UniRule"/>
</dbReference>
<comment type="catalytic activity">
    <reaction evidence="7">
        <text>shikimate + ATP = 3-phosphoshikimate + ADP + H(+)</text>
        <dbReference type="Rhea" id="RHEA:13121"/>
        <dbReference type="ChEBI" id="CHEBI:15378"/>
        <dbReference type="ChEBI" id="CHEBI:30616"/>
        <dbReference type="ChEBI" id="CHEBI:36208"/>
        <dbReference type="ChEBI" id="CHEBI:145989"/>
        <dbReference type="ChEBI" id="CHEBI:456216"/>
        <dbReference type="EC" id="2.7.1.71"/>
    </reaction>
</comment>
<keyword evidence="3 8" id="KW-0521">NADP</keyword>
<comment type="subcellular location">
    <subcellularLocation>
        <location evidence="7">Cytoplasm</location>
    </subcellularLocation>
</comment>
<dbReference type="InterPro" id="IPR031322">
    <property type="entry name" value="Shikimate/glucono_kinase"/>
</dbReference>
<comment type="pathway">
    <text evidence="1 8">Metabolic intermediate biosynthesis; chorismate biosynthesis; chorismate from D-erythrose 4-phosphate and phosphoenolpyruvate: step 4/7.</text>
</comment>
<dbReference type="EMBL" id="FOGJ01000003">
    <property type="protein sequence ID" value="SER25385.1"/>
    <property type="molecule type" value="Genomic_DNA"/>
</dbReference>
<keyword evidence="7" id="KW-0460">Magnesium</keyword>
<dbReference type="InterPro" id="IPR036291">
    <property type="entry name" value="NAD(P)-bd_dom_sf"/>
</dbReference>
<dbReference type="HAMAP" id="MF_00109">
    <property type="entry name" value="Shikimate_kinase"/>
    <property type="match status" value="1"/>
</dbReference>
<comment type="subunit">
    <text evidence="7">Monomer.</text>
</comment>
<dbReference type="PANTHER" id="PTHR21089">
    <property type="entry name" value="SHIKIMATE DEHYDROGENASE"/>
    <property type="match status" value="1"/>
</dbReference>
<dbReference type="CDD" id="cd00464">
    <property type="entry name" value="SK"/>
    <property type="match status" value="1"/>
</dbReference>
<comment type="function">
    <text evidence="8">Involved in the biosynthesis of the chorismate, which leads to the biosynthesis of aromatic amino acids. Catalyzes the reversible NADPH linked reduction of 3-dehydroshikimate (DHSA) to yield shikimate (SA).</text>
</comment>
<dbReference type="EC" id="2.7.1.71" evidence="7"/>
<keyword evidence="7" id="KW-0808">Transferase</keyword>
<dbReference type="InterPro" id="IPR013708">
    <property type="entry name" value="Shikimate_DH-bd_N"/>
</dbReference>
<evidence type="ECO:0000259" key="11">
    <source>
        <dbReference type="Pfam" id="PF18317"/>
    </source>
</evidence>
<feature type="binding site" evidence="7">
    <location>
        <position position="306"/>
    </location>
    <ligand>
        <name>Mg(2+)</name>
        <dbReference type="ChEBI" id="CHEBI:18420"/>
    </ligand>
</feature>
<dbReference type="InterPro" id="IPR011342">
    <property type="entry name" value="Shikimate_DH"/>
</dbReference>
<dbReference type="Pfam" id="PF01488">
    <property type="entry name" value="Shikimate_DH"/>
    <property type="match status" value="1"/>
</dbReference>
<dbReference type="GO" id="GO:0009423">
    <property type="term" value="P:chorismate biosynthetic process"/>
    <property type="evidence" value="ECO:0007669"/>
    <property type="project" value="UniProtKB-UniRule"/>
</dbReference>
<feature type="binding site" evidence="7">
    <location>
        <position position="348"/>
    </location>
    <ligand>
        <name>substrate</name>
    </ligand>
</feature>
<dbReference type="Pfam" id="PF18317">
    <property type="entry name" value="SDH_C"/>
    <property type="match status" value="1"/>
</dbReference>
<dbReference type="Gene3D" id="3.40.50.300">
    <property type="entry name" value="P-loop containing nucleotide triphosphate hydrolases"/>
    <property type="match status" value="1"/>
</dbReference>
<evidence type="ECO:0000256" key="1">
    <source>
        <dbReference type="ARBA" id="ARBA00004871"/>
    </source>
</evidence>
<dbReference type="GO" id="GO:0008652">
    <property type="term" value="P:amino acid biosynthetic process"/>
    <property type="evidence" value="ECO:0007669"/>
    <property type="project" value="UniProtKB-KW"/>
</dbReference>
<dbReference type="eggNOG" id="COG0703">
    <property type="taxonomic scope" value="Bacteria"/>
</dbReference>
<evidence type="ECO:0000256" key="5">
    <source>
        <dbReference type="ARBA" id="ARBA00023141"/>
    </source>
</evidence>
<dbReference type="Proteomes" id="UP000182584">
    <property type="component" value="Unassembled WGS sequence"/>
</dbReference>
<name>A0A1H9MPN1_BUTFI</name>
<keyword evidence="7" id="KW-0547">Nucleotide-binding</keyword>
<evidence type="ECO:0000256" key="4">
    <source>
        <dbReference type="ARBA" id="ARBA00023002"/>
    </source>
</evidence>
<comment type="cofactor">
    <cofactor evidence="7">
        <name>Mg(2+)</name>
        <dbReference type="ChEBI" id="CHEBI:18420"/>
    </cofactor>
    <text evidence="7">Binds 1 Mg(2+) ion per subunit.</text>
</comment>
<comment type="function">
    <text evidence="7">Catalyzes the specific phosphorylation of the 3-hydroxyl group of shikimic acid using ATP as a cosubstrate.</text>
</comment>
<dbReference type="GO" id="GO:0004764">
    <property type="term" value="F:shikimate 3-dehydrogenase (NADP+) activity"/>
    <property type="evidence" value="ECO:0007669"/>
    <property type="project" value="UniProtKB-UniRule"/>
</dbReference>
<keyword evidence="7" id="KW-0963">Cytoplasm</keyword>
<evidence type="ECO:0000256" key="3">
    <source>
        <dbReference type="ARBA" id="ARBA00022857"/>
    </source>
</evidence>